<name>A0A559K568_9BACL</name>
<accession>A0A559K568</accession>
<dbReference type="InterPro" id="IPR026838">
    <property type="entry name" value="YheC/D"/>
</dbReference>
<evidence type="ECO:0000313" key="2">
    <source>
        <dbReference type="Proteomes" id="UP000317036"/>
    </source>
</evidence>
<proteinExistence type="predicted"/>
<dbReference type="Gene3D" id="3.30.470.20">
    <property type="entry name" value="ATP-grasp fold, B domain"/>
    <property type="match status" value="1"/>
</dbReference>
<evidence type="ECO:0000313" key="1">
    <source>
        <dbReference type="EMBL" id="TVY07288.1"/>
    </source>
</evidence>
<dbReference type="SUPFAM" id="SSF56059">
    <property type="entry name" value="Glutathione synthetase ATP-binding domain-like"/>
    <property type="match status" value="1"/>
</dbReference>
<comment type="caution">
    <text evidence="1">The sequence shown here is derived from an EMBL/GenBank/DDBJ whole genome shotgun (WGS) entry which is preliminary data.</text>
</comment>
<protein>
    <submittedName>
        <fullName evidence="1">YheC/YheD family protein</fullName>
    </submittedName>
</protein>
<organism evidence="1 2">
    <name type="scientific">Paenibacillus cremeus</name>
    <dbReference type="NCBI Taxonomy" id="2163881"/>
    <lineage>
        <taxon>Bacteria</taxon>
        <taxon>Bacillati</taxon>
        <taxon>Bacillota</taxon>
        <taxon>Bacilli</taxon>
        <taxon>Bacillales</taxon>
        <taxon>Paenibacillaceae</taxon>
        <taxon>Paenibacillus</taxon>
    </lineage>
</organism>
<keyword evidence="2" id="KW-1185">Reference proteome</keyword>
<reference evidence="1 2" key="1">
    <citation type="submission" date="2019-07" db="EMBL/GenBank/DDBJ databases">
        <authorList>
            <person name="Kim J."/>
        </authorList>
    </citation>
    <scope>NUCLEOTIDE SEQUENCE [LARGE SCALE GENOMIC DNA]</scope>
    <source>
        <strain evidence="1 2">JC52</strain>
    </source>
</reference>
<gene>
    <name evidence="1" type="ORF">FPZ49_25005</name>
</gene>
<dbReference type="Proteomes" id="UP000317036">
    <property type="component" value="Unassembled WGS sequence"/>
</dbReference>
<dbReference type="Pfam" id="PF14398">
    <property type="entry name" value="ATPgrasp_YheCD"/>
    <property type="match status" value="1"/>
</dbReference>
<sequence>MLSNGRGNRIMPGKWSQYRFYARDARFRPYMPQTALLNQQTLSSYLGRFGSVYVKPNLQHTGKGVMKAWRQNNRYHYVFVRGKVQSFETVQEMYRHMRRRFGSKPHIVQKTIDLAKVGGRRYDIRVMMLRGGTGAWTYCGMLAKVAGQGSIVTNVRRGGGYAITVDQALSRSLNLSTDQIQAMKSRLIRLSHAICSRFNSYKYTSQIGIDFAMDSSGRLWIIEVNFDFPSHDLFALLKDKTFYWKIKRTVRAYRSRGKKRR</sequence>
<dbReference type="EMBL" id="VNJI01000040">
    <property type="protein sequence ID" value="TVY07288.1"/>
    <property type="molecule type" value="Genomic_DNA"/>
</dbReference>
<dbReference type="AlphaFoldDB" id="A0A559K568"/>
<dbReference type="OrthoDB" id="7869153at2"/>